<accession>A0A8H3ISM8</accession>
<comment type="caution">
    <text evidence="2">The sequence shown here is derived from an EMBL/GenBank/DDBJ whole genome shotgun (WGS) entry which is preliminary data.</text>
</comment>
<dbReference type="SUPFAM" id="SSF51556">
    <property type="entry name" value="Metallo-dependent hydrolases"/>
    <property type="match status" value="1"/>
</dbReference>
<evidence type="ECO:0000259" key="1">
    <source>
        <dbReference type="Pfam" id="PF04909"/>
    </source>
</evidence>
<dbReference type="PANTHER" id="PTHR35563">
    <property type="entry name" value="BARREL METAL-DEPENDENT HYDROLASE, PUTATIVE (AFU_ORTHOLOGUE AFUA_1G16240)-RELATED"/>
    <property type="match status" value="1"/>
</dbReference>
<dbReference type="GO" id="GO:0016787">
    <property type="term" value="F:hydrolase activity"/>
    <property type="evidence" value="ECO:0007669"/>
    <property type="project" value="InterPro"/>
</dbReference>
<dbReference type="InterPro" id="IPR006680">
    <property type="entry name" value="Amidohydro-rel"/>
</dbReference>
<protein>
    <recommendedName>
        <fullName evidence="1">Amidohydrolase-related domain-containing protein</fullName>
    </recommendedName>
</protein>
<dbReference type="InterPro" id="IPR032466">
    <property type="entry name" value="Metal_Hydrolase"/>
</dbReference>
<dbReference type="PANTHER" id="PTHR35563:SF2">
    <property type="entry name" value="BARREL METAL-DEPENDENT HYDROLASE, PUTATIVE (AFU_ORTHOLOGUE AFUA_1G16240)-RELATED"/>
    <property type="match status" value="1"/>
</dbReference>
<feature type="domain" description="Amidohydrolase-related" evidence="1">
    <location>
        <begin position="10"/>
        <end position="301"/>
    </location>
</feature>
<organism evidence="2 3">
    <name type="scientific">Alectoria fallacina</name>
    <dbReference type="NCBI Taxonomy" id="1903189"/>
    <lineage>
        <taxon>Eukaryota</taxon>
        <taxon>Fungi</taxon>
        <taxon>Dikarya</taxon>
        <taxon>Ascomycota</taxon>
        <taxon>Pezizomycotina</taxon>
        <taxon>Lecanoromycetes</taxon>
        <taxon>OSLEUM clade</taxon>
        <taxon>Lecanoromycetidae</taxon>
        <taxon>Lecanorales</taxon>
        <taxon>Lecanorineae</taxon>
        <taxon>Parmeliaceae</taxon>
        <taxon>Alectoria</taxon>
    </lineage>
</organism>
<reference evidence="2" key="1">
    <citation type="submission" date="2021-03" db="EMBL/GenBank/DDBJ databases">
        <authorList>
            <person name="Tagirdzhanova G."/>
        </authorList>
    </citation>
    <scope>NUCLEOTIDE SEQUENCE</scope>
</reference>
<dbReference type="AlphaFoldDB" id="A0A8H3ISM8"/>
<sequence>MDRRVPPGAWDTHFHIFEPDSFPYASDRHFTPAPATLEEFERFKTSLGVEYVCVTHGLSYGSDCTSLLHYLHYFQGGASGICVLDVETTTDDLLDTYHAAGVRSARLDFFKHEAMHDLDRQVALIESTAARLTRWGKSRRWSIQIQQPHLESWGRLRRLASTLAFPLVVDHLGLVPGKSIQRGGATPGNESEGFAELLGALRDGNLWIKLSAPYRCSDLKHTYDDLEGHVRSMTEANPERVLWGSDWPHTQRHSNRIGQDSGAVEYFQEVDNKAWIGSLGRWLSEDQWQRMWVSNPQQLYRS</sequence>
<gene>
    <name evidence="2" type="ORF">ALECFALPRED_004552</name>
</gene>
<proteinExistence type="predicted"/>
<evidence type="ECO:0000313" key="2">
    <source>
        <dbReference type="EMBL" id="CAF9930218.1"/>
    </source>
</evidence>
<keyword evidence="3" id="KW-1185">Reference proteome</keyword>
<dbReference type="InterPro" id="IPR052358">
    <property type="entry name" value="Aro_Compnd_Degr_Hydrolases"/>
</dbReference>
<name>A0A8H3ISM8_9LECA</name>
<evidence type="ECO:0000313" key="3">
    <source>
        <dbReference type="Proteomes" id="UP000664203"/>
    </source>
</evidence>
<dbReference type="Proteomes" id="UP000664203">
    <property type="component" value="Unassembled WGS sequence"/>
</dbReference>
<dbReference type="OrthoDB" id="2135488at2759"/>
<dbReference type="Pfam" id="PF04909">
    <property type="entry name" value="Amidohydro_2"/>
    <property type="match status" value="1"/>
</dbReference>
<dbReference type="EMBL" id="CAJPDR010000283">
    <property type="protein sequence ID" value="CAF9930218.1"/>
    <property type="molecule type" value="Genomic_DNA"/>
</dbReference>
<dbReference type="Gene3D" id="3.20.20.140">
    <property type="entry name" value="Metal-dependent hydrolases"/>
    <property type="match status" value="1"/>
</dbReference>